<keyword evidence="3" id="KW-1185">Reference proteome</keyword>
<evidence type="ECO:0000313" key="2">
    <source>
        <dbReference type="EMBL" id="AKG46500.1"/>
    </source>
</evidence>
<evidence type="ECO:0000259" key="1">
    <source>
        <dbReference type="Pfam" id="PF09860"/>
    </source>
</evidence>
<dbReference type="Pfam" id="PF09860">
    <property type="entry name" value="DUF2087"/>
    <property type="match status" value="1"/>
</dbReference>
<reference evidence="2" key="1">
    <citation type="submission" date="2019-08" db="EMBL/GenBank/DDBJ databases">
        <title>Complete genome sequence of a mangrove-derived Streptomyces xiamenensis.</title>
        <authorList>
            <person name="Xu J."/>
        </authorList>
    </citation>
    <scope>NUCLEOTIDE SEQUENCE</scope>
    <source>
        <strain evidence="2">318</strain>
    </source>
</reference>
<accession>A0A0F7G1X4</accession>
<gene>
    <name evidence="2" type="ORF">SXIM_51160</name>
</gene>
<feature type="domain" description="DUF2087" evidence="1">
    <location>
        <begin position="20"/>
        <end position="89"/>
    </location>
</feature>
<sequence>MTEDPTGTAHDISALFARGRLIAIPRRAARREQLLRHLADTLFERERAYHEREINEALHTVHHDAPALRRYLVESGLLTRTRDGATYRRAR</sequence>
<dbReference type="AlphaFoldDB" id="A0A0F7G1X4"/>
<proteinExistence type="predicted"/>
<dbReference type="KEGG" id="sxi:SXIM_51160"/>
<organism evidence="2 3">
    <name type="scientific">Streptomyces xiamenensis</name>
    <dbReference type="NCBI Taxonomy" id="408015"/>
    <lineage>
        <taxon>Bacteria</taxon>
        <taxon>Bacillati</taxon>
        <taxon>Actinomycetota</taxon>
        <taxon>Actinomycetes</taxon>
        <taxon>Kitasatosporales</taxon>
        <taxon>Streptomycetaceae</taxon>
        <taxon>Streptomyces</taxon>
    </lineage>
</organism>
<dbReference type="PATRIC" id="fig|408015.6.peg.5181"/>
<dbReference type="InterPro" id="IPR018656">
    <property type="entry name" value="DUF2087"/>
</dbReference>
<dbReference type="EMBL" id="CP009922">
    <property type="protein sequence ID" value="AKG46500.1"/>
    <property type="molecule type" value="Genomic_DNA"/>
</dbReference>
<name>A0A0F7G1X4_9ACTN</name>
<dbReference type="RefSeq" id="WP_030731749.1">
    <property type="nucleotide sequence ID" value="NZ_CBDRAA010000056.1"/>
</dbReference>
<dbReference type="Proteomes" id="UP000034034">
    <property type="component" value="Chromosome"/>
</dbReference>
<protein>
    <submittedName>
        <fullName evidence="2">Transcriptional regulator</fullName>
    </submittedName>
</protein>
<evidence type="ECO:0000313" key="3">
    <source>
        <dbReference type="Proteomes" id="UP000034034"/>
    </source>
</evidence>
<dbReference type="HOGENOM" id="CLU_146519_3_0_11"/>